<accession>A0A2R4QQ67</accession>
<reference evidence="1" key="1">
    <citation type="submission" date="2018-02" db="EMBL/GenBank/DDBJ databases">
        <title>The complete organellar genomes of Fucus spiralis (Fucaeae, Phaeophyceae) from California, USA.</title>
        <authorList>
            <person name="Hughey J.R."/>
        </authorList>
    </citation>
    <scope>NUCLEOTIDE SEQUENCE</scope>
</reference>
<geneLocation type="mitochondrion" evidence="1"/>
<dbReference type="EMBL" id="MG922856">
    <property type="protein sequence ID" value="AVZ00684.1"/>
    <property type="molecule type" value="Genomic_DNA"/>
</dbReference>
<keyword evidence="1" id="KW-0496">Mitochondrion</keyword>
<protein>
    <submittedName>
        <fullName evidence="1">Uncharacterized protein</fullName>
    </submittedName>
</protein>
<proteinExistence type="predicted"/>
<gene>
    <name evidence="1" type="primary">orf43</name>
</gene>
<evidence type="ECO:0000313" key="1">
    <source>
        <dbReference type="EMBL" id="AVZ00684.1"/>
    </source>
</evidence>
<organism evidence="1">
    <name type="scientific">Fucus spiralis</name>
    <dbReference type="NCBI Taxonomy" id="87149"/>
    <lineage>
        <taxon>Eukaryota</taxon>
        <taxon>Sar</taxon>
        <taxon>Stramenopiles</taxon>
        <taxon>Ochrophyta</taxon>
        <taxon>PX clade</taxon>
        <taxon>Phaeophyceae</taxon>
        <taxon>Fucales</taxon>
        <taxon>Fucaceae</taxon>
        <taxon>Fucus</taxon>
    </lineage>
</organism>
<name>A0A2R4QQ67_9PHAE</name>
<dbReference type="AlphaFoldDB" id="A0A2R4QQ67"/>
<sequence length="43" mass="5161">MRISFLQFLFILCLGVLFFADFPRLAKIVKEKVSEYQKKNHKN</sequence>